<comment type="caution">
    <text evidence="2">The sequence shown here is derived from an EMBL/GenBank/DDBJ whole genome shotgun (WGS) entry which is preliminary data.</text>
</comment>
<protein>
    <submittedName>
        <fullName evidence="2">Nodal-like protein</fullName>
    </submittedName>
</protein>
<feature type="compositionally biased region" description="Polar residues" evidence="1">
    <location>
        <begin position="1"/>
        <end position="20"/>
    </location>
</feature>
<sequence length="128" mass="13250">MPTLPQVSGVSQAWQASSGSPVGPRAWGGKWGGGLRLGTTACGSGAEWRSGSFGGYPPKQLRVTSSPTSQDALRYSCQAPPAPSLVLPLAKAGWGDLNDSWVCKMFGARSSAGVKRARGFMPAKDLAL</sequence>
<name>A0A4D9ES97_9SAUR</name>
<reference evidence="2 3" key="2">
    <citation type="submission" date="2019-04" db="EMBL/GenBank/DDBJ databases">
        <title>The genome sequence of big-headed turtle.</title>
        <authorList>
            <person name="Gong S."/>
        </authorList>
    </citation>
    <scope>NUCLEOTIDE SEQUENCE [LARGE SCALE GENOMIC DNA]</scope>
    <source>
        <strain evidence="2">DO16091913</strain>
        <tissue evidence="2">Muscle</tissue>
    </source>
</reference>
<reference evidence="2 3" key="1">
    <citation type="submission" date="2019-04" db="EMBL/GenBank/DDBJ databases">
        <title>Draft genome of the big-headed turtle Platysternon megacephalum.</title>
        <authorList>
            <person name="Gong S."/>
        </authorList>
    </citation>
    <scope>NUCLEOTIDE SEQUENCE [LARGE SCALE GENOMIC DNA]</scope>
    <source>
        <strain evidence="2">DO16091913</strain>
        <tissue evidence="2">Muscle</tissue>
    </source>
</reference>
<evidence type="ECO:0000313" key="2">
    <source>
        <dbReference type="EMBL" id="TFK12035.1"/>
    </source>
</evidence>
<proteinExistence type="predicted"/>
<gene>
    <name evidence="2" type="ORF">DR999_PMT04473</name>
</gene>
<accession>A0A4D9ES97</accession>
<evidence type="ECO:0000313" key="3">
    <source>
        <dbReference type="Proteomes" id="UP000297703"/>
    </source>
</evidence>
<feature type="region of interest" description="Disordered" evidence="1">
    <location>
        <begin position="1"/>
        <end position="29"/>
    </location>
</feature>
<organism evidence="2 3">
    <name type="scientific">Platysternon megacephalum</name>
    <name type="common">big-headed turtle</name>
    <dbReference type="NCBI Taxonomy" id="55544"/>
    <lineage>
        <taxon>Eukaryota</taxon>
        <taxon>Metazoa</taxon>
        <taxon>Chordata</taxon>
        <taxon>Craniata</taxon>
        <taxon>Vertebrata</taxon>
        <taxon>Euteleostomi</taxon>
        <taxon>Archelosauria</taxon>
        <taxon>Testudinata</taxon>
        <taxon>Testudines</taxon>
        <taxon>Cryptodira</taxon>
        <taxon>Durocryptodira</taxon>
        <taxon>Testudinoidea</taxon>
        <taxon>Platysternidae</taxon>
        <taxon>Platysternon</taxon>
    </lineage>
</organism>
<dbReference type="AlphaFoldDB" id="A0A4D9ES97"/>
<dbReference type="EMBL" id="QXTE01000025">
    <property type="protein sequence ID" value="TFK12035.1"/>
    <property type="molecule type" value="Genomic_DNA"/>
</dbReference>
<dbReference type="Proteomes" id="UP000297703">
    <property type="component" value="Unassembled WGS sequence"/>
</dbReference>
<evidence type="ECO:0000256" key="1">
    <source>
        <dbReference type="SAM" id="MobiDB-lite"/>
    </source>
</evidence>
<keyword evidence="3" id="KW-1185">Reference proteome</keyword>